<gene>
    <name evidence="5" type="primary">LOC105108915</name>
</gene>
<dbReference type="InterPro" id="IPR036770">
    <property type="entry name" value="Ankyrin_rpt-contain_sf"/>
</dbReference>
<keyword evidence="2" id="KW-1133">Transmembrane helix</keyword>
<dbReference type="Gene3D" id="1.25.40.20">
    <property type="entry name" value="Ankyrin repeat-containing domain"/>
    <property type="match status" value="2"/>
</dbReference>
<dbReference type="InterPro" id="IPR002110">
    <property type="entry name" value="Ankyrin_rpt"/>
</dbReference>
<dbReference type="PROSITE" id="PS50297">
    <property type="entry name" value="ANK_REP_REGION"/>
    <property type="match status" value="1"/>
</dbReference>
<evidence type="ECO:0000256" key="2">
    <source>
        <dbReference type="SAM" id="Phobius"/>
    </source>
</evidence>
<feature type="transmembrane region" description="Helical" evidence="2">
    <location>
        <begin position="615"/>
        <end position="638"/>
    </location>
</feature>
<dbReference type="Pfam" id="PF12796">
    <property type="entry name" value="Ank_2"/>
    <property type="match status" value="1"/>
</dbReference>
<organism evidence="4 5">
    <name type="scientific">Populus euphratica</name>
    <name type="common">Euphrates poplar</name>
    <dbReference type="NCBI Taxonomy" id="75702"/>
    <lineage>
        <taxon>Eukaryota</taxon>
        <taxon>Viridiplantae</taxon>
        <taxon>Streptophyta</taxon>
        <taxon>Embryophyta</taxon>
        <taxon>Tracheophyta</taxon>
        <taxon>Spermatophyta</taxon>
        <taxon>Magnoliopsida</taxon>
        <taxon>eudicotyledons</taxon>
        <taxon>Gunneridae</taxon>
        <taxon>Pentapetalae</taxon>
        <taxon>rosids</taxon>
        <taxon>fabids</taxon>
        <taxon>Malpighiales</taxon>
        <taxon>Salicaceae</taxon>
        <taxon>Saliceae</taxon>
        <taxon>Populus</taxon>
    </lineage>
</organism>
<dbReference type="RefSeq" id="XP_011001717.1">
    <property type="nucleotide sequence ID" value="XM_011003415.1"/>
</dbReference>
<dbReference type="Pfam" id="PF13962">
    <property type="entry name" value="PGG"/>
    <property type="match status" value="1"/>
</dbReference>
<dbReference type="PROSITE" id="PS50088">
    <property type="entry name" value="ANK_REPEAT"/>
    <property type="match status" value="1"/>
</dbReference>
<dbReference type="AlphaFoldDB" id="A0AAJ6SZX6"/>
<sequence>MGSLPIMGIPYRAVMSGNWKSMRDHYQERVLDVPFPVTLSADTALHLAVYSKQKQPLKDLLEIVKDIQFFLPDETESLVTETESLVTETESETESLVPEIESLVPEIEFLKRKNKFGNTALHEATIYGNYEAARLLVERCPDLLKEKNNYGETPLFTAAGFAETEIVEFLITSKPEKCVDDKCRLLSIHRKRTDGLSILSAAIRGQHFETALMLLELDASLHKLKDKDGVTALQLLAQMPTAFESGFPMGICGRLIYCCLPVKRHHEVKSQVETWFKERKRDLESGQGRNSEDLGSGSERNQRAGILQYLKVPKVGCWLDGFWNQKRKHVFALKVAEILIEKDESLNKVSVSITKEGLGGKEYRKGENQLSEFASKGKDTIEIQLHYTTETSETNSSLKEKIPLFIATKNGKEEIVLEIMKKYPDARKEHIPLFIATINGIEEIVWGIIDQYPHAVEHLNEEGQSILDVAVMHRQKEIFNLVKQQKVPLARLHRVIDKKCNTLLHHAADMEHYRGGTKPGPALKLQEELQWFEQVQKVIPSHYVTLRNDEGKTADELFKESHQDQLKNAQKWIKETTQSCSTVAALVATVVFAAAYTVPGGSDKNGTPNFINSPYFVVFTISDVVSLASSLTSLVVFLSLLTSPFELQEFRISLPRKLLVGFTFLFFAVITTMLSFGATILILIQSEKKLTTLLLSIAAFLPVLVFAIMQFRLYVSFMGSTCNILRITGKTLPRFLAPCLPREKKLR</sequence>
<keyword evidence="2" id="KW-0472">Membrane</keyword>
<dbReference type="KEGG" id="peu:105108915"/>
<dbReference type="InterPro" id="IPR026961">
    <property type="entry name" value="PGG_dom"/>
</dbReference>
<feature type="transmembrane region" description="Helical" evidence="2">
    <location>
        <begin position="658"/>
        <end position="684"/>
    </location>
</feature>
<protein>
    <submittedName>
        <fullName evidence="5">Ankyrin repeat-containing protein At3g12360-like isoform X1</fullName>
    </submittedName>
</protein>
<dbReference type="SMART" id="SM00248">
    <property type="entry name" value="ANK"/>
    <property type="match status" value="6"/>
</dbReference>
<dbReference type="PANTHER" id="PTHR24177">
    <property type="entry name" value="CASKIN"/>
    <property type="match status" value="1"/>
</dbReference>
<keyword evidence="1" id="KW-0040">ANK repeat</keyword>
<proteinExistence type="predicted"/>
<dbReference type="GO" id="GO:0016020">
    <property type="term" value="C:membrane"/>
    <property type="evidence" value="ECO:0007669"/>
    <property type="project" value="TreeGrafter"/>
</dbReference>
<dbReference type="GeneID" id="105108915"/>
<keyword evidence="2" id="KW-0812">Transmembrane</keyword>
<dbReference type="SUPFAM" id="SSF48403">
    <property type="entry name" value="Ankyrin repeat"/>
    <property type="match status" value="2"/>
</dbReference>
<evidence type="ECO:0000313" key="4">
    <source>
        <dbReference type="Proteomes" id="UP000694918"/>
    </source>
</evidence>
<evidence type="ECO:0000256" key="1">
    <source>
        <dbReference type="PROSITE-ProRule" id="PRU00023"/>
    </source>
</evidence>
<dbReference type="PANTHER" id="PTHR24177:SF331">
    <property type="entry name" value="PGG DOMAIN-CONTAINING PROTEIN"/>
    <property type="match status" value="1"/>
</dbReference>
<reference evidence="5" key="1">
    <citation type="submission" date="2025-08" db="UniProtKB">
        <authorList>
            <consortium name="RefSeq"/>
        </authorList>
    </citation>
    <scope>IDENTIFICATION</scope>
</reference>
<keyword evidence="4" id="KW-1185">Reference proteome</keyword>
<evidence type="ECO:0000259" key="3">
    <source>
        <dbReference type="Pfam" id="PF13962"/>
    </source>
</evidence>
<feature type="domain" description="PGG" evidence="3">
    <location>
        <begin position="571"/>
        <end position="681"/>
    </location>
</feature>
<name>A0AAJ6SZX6_POPEU</name>
<feature type="transmembrane region" description="Helical" evidence="2">
    <location>
        <begin position="690"/>
        <end position="709"/>
    </location>
</feature>
<feature type="repeat" description="ANK" evidence="1">
    <location>
        <begin position="116"/>
        <end position="148"/>
    </location>
</feature>
<accession>A0AAJ6SZX6</accession>
<evidence type="ECO:0000313" key="5">
    <source>
        <dbReference type="RefSeq" id="XP_011001717.1"/>
    </source>
</evidence>
<dbReference type="Proteomes" id="UP000694918">
    <property type="component" value="Unplaced"/>
</dbReference>